<dbReference type="RefSeq" id="WP_078754851.1">
    <property type="nucleotide sequence ID" value="NZ_FUXU01000220.1"/>
</dbReference>
<dbReference type="GO" id="GO:0090729">
    <property type="term" value="F:toxin activity"/>
    <property type="evidence" value="ECO:0007669"/>
    <property type="project" value="UniProtKB-KW"/>
</dbReference>
<protein>
    <submittedName>
        <fullName evidence="5">Uncharacterized protein</fullName>
    </submittedName>
</protein>
<dbReference type="GO" id="GO:0030435">
    <property type="term" value="P:sporulation resulting in formation of a cellular spore"/>
    <property type="evidence" value="ECO:0007669"/>
    <property type="project" value="UniProtKB-KW"/>
</dbReference>
<proteinExistence type="inferred from homology"/>
<keyword evidence="4" id="KW-0843">Virulence</keyword>
<dbReference type="AlphaFoldDB" id="A0A1T4WG92"/>
<dbReference type="SUPFAM" id="SSF56849">
    <property type="entry name" value="delta-Endotoxin (insectocide), N-terminal domain"/>
    <property type="match status" value="1"/>
</dbReference>
<keyword evidence="6" id="KW-1185">Reference proteome</keyword>
<name>A0A1T4WG92_9GAMM</name>
<evidence type="ECO:0000256" key="1">
    <source>
        <dbReference type="ARBA" id="ARBA00007819"/>
    </source>
</evidence>
<dbReference type="Gene3D" id="1.20.190.10">
    <property type="entry name" value="Pesticidal crystal protein, N-terminal domain"/>
    <property type="match status" value="1"/>
</dbReference>
<sequence length="121" mass="13826">MTCVECENKKKNSYYDNNSERTFTLTCDSYNTDASFDLSTFLKNYFVIVTSGIPTVGGPISSIISIFWPNNTEHYEDLFQAFLCRAKEYVKKEVMDAQAANMENIILETKLKMENIDGFVA</sequence>
<comment type="similarity">
    <text evidence="1">Belongs to the delta endotoxin family.</text>
</comment>
<dbReference type="Proteomes" id="UP000190162">
    <property type="component" value="Unassembled WGS sequence"/>
</dbReference>
<gene>
    <name evidence="5" type="ORF">SAMN02745132_04922</name>
</gene>
<evidence type="ECO:0000313" key="5">
    <source>
        <dbReference type="EMBL" id="SKA76356.1"/>
    </source>
</evidence>
<evidence type="ECO:0000256" key="2">
    <source>
        <dbReference type="ARBA" id="ARBA00022656"/>
    </source>
</evidence>
<reference evidence="6" key="1">
    <citation type="submission" date="2017-02" db="EMBL/GenBank/DDBJ databases">
        <authorList>
            <person name="Varghese N."/>
            <person name="Submissions S."/>
        </authorList>
    </citation>
    <scope>NUCLEOTIDE SEQUENCE [LARGE SCALE GENOMIC DNA]</scope>
    <source>
        <strain evidence="6">DSM 22720</strain>
    </source>
</reference>
<evidence type="ECO:0000313" key="6">
    <source>
        <dbReference type="Proteomes" id="UP000190162"/>
    </source>
</evidence>
<keyword evidence="2" id="KW-0800">Toxin</keyword>
<accession>A0A1T4WG92</accession>
<organism evidence="5 6">
    <name type="scientific">Enterovibrio nigricans DSM 22720</name>
    <dbReference type="NCBI Taxonomy" id="1121868"/>
    <lineage>
        <taxon>Bacteria</taxon>
        <taxon>Pseudomonadati</taxon>
        <taxon>Pseudomonadota</taxon>
        <taxon>Gammaproteobacteria</taxon>
        <taxon>Vibrionales</taxon>
        <taxon>Vibrionaceae</taxon>
        <taxon>Enterovibrio</taxon>
    </lineage>
</organism>
<dbReference type="InterPro" id="IPR036716">
    <property type="entry name" value="Pest_crys_N_sf"/>
</dbReference>
<keyword evidence="3" id="KW-0749">Sporulation</keyword>
<dbReference type="EMBL" id="FUXU01000220">
    <property type="protein sequence ID" value="SKA76356.1"/>
    <property type="molecule type" value="Genomic_DNA"/>
</dbReference>
<evidence type="ECO:0000256" key="4">
    <source>
        <dbReference type="ARBA" id="ARBA00023026"/>
    </source>
</evidence>
<evidence type="ECO:0000256" key="3">
    <source>
        <dbReference type="ARBA" id="ARBA00022969"/>
    </source>
</evidence>